<dbReference type="PROSITE" id="PS51900">
    <property type="entry name" value="CB"/>
    <property type="match status" value="1"/>
</dbReference>
<dbReference type="InterPro" id="IPR044068">
    <property type="entry name" value="CB"/>
</dbReference>
<dbReference type="InterPro" id="IPR050090">
    <property type="entry name" value="Tyrosine_recombinase_XerCD"/>
</dbReference>
<dbReference type="Pfam" id="PF00589">
    <property type="entry name" value="Phage_integrase"/>
    <property type="match status" value="1"/>
</dbReference>
<dbReference type="GO" id="GO:0003677">
    <property type="term" value="F:DNA binding"/>
    <property type="evidence" value="ECO:0007669"/>
    <property type="project" value="UniProtKB-UniRule"/>
</dbReference>
<evidence type="ECO:0000313" key="7">
    <source>
        <dbReference type="EMBL" id="KRS16547.1"/>
    </source>
</evidence>
<feature type="domain" description="Tyr recombinase" evidence="5">
    <location>
        <begin position="159"/>
        <end position="335"/>
    </location>
</feature>
<dbReference type="Proteomes" id="UP000325785">
    <property type="component" value="Chromosome"/>
</dbReference>
<dbReference type="AlphaFoldDB" id="A0A0T5P5R8"/>
<protein>
    <submittedName>
        <fullName evidence="8">Tyrosine recombinase XerD</fullName>
    </submittedName>
</protein>
<dbReference type="PANTHER" id="PTHR30349:SF88">
    <property type="entry name" value="BLL1584 PROTEIN"/>
    <property type="match status" value="1"/>
</dbReference>
<dbReference type="KEGG" id="rid:RIdsm_04024"/>
<keyword evidence="9" id="KW-1185">Reference proteome</keyword>
<evidence type="ECO:0000259" key="5">
    <source>
        <dbReference type="PROSITE" id="PS51898"/>
    </source>
</evidence>
<dbReference type="InterPro" id="IPR010998">
    <property type="entry name" value="Integrase_recombinase_N"/>
</dbReference>
<gene>
    <name evidence="8" type="ORF">RIdsm_04024</name>
    <name evidence="7" type="ORF">XM52_18345</name>
</gene>
<evidence type="ECO:0000313" key="10">
    <source>
        <dbReference type="Proteomes" id="UP000325785"/>
    </source>
</evidence>
<keyword evidence="1" id="KW-0229">DNA integration</keyword>
<dbReference type="Gene3D" id="1.10.443.10">
    <property type="entry name" value="Intergrase catalytic core"/>
    <property type="match status" value="1"/>
</dbReference>
<dbReference type="GO" id="GO:0015074">
    <property type="term" value="P:DNA integration"/>
    <property type="evidence" value="ECO:0007669"/>
    <property type="project" value="UniProtKB-KW"/>
</dbReference>
<proteinExistence type="predicted"/>
<organism evidence="7 9">
    <name type="scientific">Roseovarius indicus</name>
    <dbReference type="NCBI Taxonomy" id="540747"/>
    <lineage>
        <taxon>Bacteria</taxon>
        <taxon>Pseudomonadati</taxon>
        <taxon>Pseudomonadota</taxon>
        <taxon>Alphaproteobacteria</taxon>
        <taxon>Rhodobacterales</taxon>
        <taxon>Roseobacteraceae</taxon>
        <taxon>Roseovarius</taxon>
    </lineage>
</organism>
<evidence type="ECO:0000259" key="6">
    <source>
        <dbReference type="PROSITE" id="PS51900"/>
    </source>
</evidence>
<dbReference type="EMBL" id="CP031598">
    <property type="protein sequence ID" value="QEW28197.1"/>
    <property type="molecule type" value="Genomic_DNA"/>
</dbReference>
<accession>A0A0T5P5R8</accession>
<evidence type="ECO:0000313" key="8">
    <source>
        <dbReference type="EMBL" id="QEW28197.1"/>
    </source>
</evidence>
<dbReference type="STRING" id="540747.SAMN04488031_112125"/>
<evidence type="ECO:0000256" key="4">
    <source>
        <dbReference type="PROSITE-ProRule" id="PRU01248"/>
    </source>
</evidence>
<dbReference type="InterPro" id="IPR013762">
    <property type="entry name" value="Integrase-like_cat_sf"/>
</dbReference>
<dbReference type="GO" id="GO:0006310">
    <property type="term" value="P:DNA recombination"/>
    <property type="evidence" value="ECO:0007669"/>
    <property type="project" value="UniProtKB-KW"/>
</dbReference>
<dbReference type="Gene3D" id="1.10.150.130">
    <property type="match status" value="1"/>
</dbReference>
<dbReference type="PATRIC" id="fig|540747.5.peg.1418"/>
<feature type="domain" description="Core-binding (CB)" evidence="6">
    <location>
        <begin position="67"/>
        <end position="146"/>
    </location>
</feature>
<evidence type="ECO:0000256" key="1">
    <source>
        <dbReference type="ARBA" id="ARBA00022908"/>
    </source>
</evidence>
<reference evidence="8 10" key="2">
    <citation type="submission" date="2018-08" db="EMBL/GenBank/DDBJ databases">
        <title>Genetic Globetrotter - A new plasmid hitch-hiking vast phylogenetic and geographic distances.</title>
        <authorList>
            <person name="Vollmers J."/>
            <person name="Petersen J."/>
        </authorList>
    </citation>
    <scope>NUCLEOTIDE SEQUENCE [LARGE SCALE GENOMIC DNA]</scope>
    <source>
        <strain evidence="8 10">DSM 26383</strain>
    </source>
</reference>
<dbReference type="PROSITE" id="PS51898">
    <property type="entry name" value="TYR_RECOMBINASE"/>
    <property type="match status" value="1"/>
</dbReference>
<evidence type="ECO:0000313" key="9">
    <source>
        <dbReference type="Proteomes" id="UP000051401"/>
    </source>
</evidence>
<dbReference type="Proteomes" id="UP000051401">
    <property type="component" value="Unassembled WGS sequence"/>
</dbReference>
<reference evidence="7 9" key="1">
    <citation type="submission" date="2015-04" db="EMBL/GenBank/DDBJ databases">
        <title>The draft genome sequence of Roseovarius indicus B108T.</title>
        <authorList>
            <person name="Li G."/>
            <person name="Lai Q."/>
            <person name="Shao Z."/>
            <person name="Yan P."/>
        </authorList>
    </citation>
    <scope>NUCLEOTIDE SEQUENCE [LARGE SCALE GENOMIC DNA]</scope>
    <source>
        <strain evidence="7 9">B108</strain>
    </source>
</reference>
<dbReference type="RefSeq" id="WP_057818203.1">
    <property type="nucleotide sequence ID" value="NZ_CP031598.1"/>
</dbReference>
<name>A0A0T5P5R8_9RHOB</name>
<sequence>MKHRKQYPGASPYTDRHGRRRWRFRKGGFAAELGTDYGSDDFQRRYEAALEGHRTRGLVGVERTRPGSVSALVASYYRSPDFLGLSDSTKRTYRGVIERFRQEHGDKPVTLMQRRHVQKILAEKAETPAAANNLRKRLITLLDHAVSLDWRPDNPARSTKPYRLDGGGHHTWDEGEIARFFEVHQPGTLAHRAVTLMLYTGVARIDAVALGWQNVKGERLEYRRSKTGSAVSMPIHPDLAEVLADCARDALTFLQTNRGASRSPNGLGNMMREWCDEAGLPLCSAHGLRKACARRLAEAGATAHEIGAVTGHKTLAEVQRYTAEAQRGGMADSAFGKLIARPNGEKKLGEPAEEVRQRCA</sequence>
<dbReference type="OrthoDB" id="7510934at2"/>
<dbReference type="SUPFAM" id="SSF56349">
    <property type="entry name" value="DNA breaking-rejoining enzymes"/>
    <property type="match status" value="1"/>
</dbReference>
<dbReference type="EMBL" id="LAXI01000013">
    <property type="protein sequence ID" value="KRS16547.1"/>
    <property type="molecule type" value="Genomic_DNA"/>
</dbReference>
<evidence type="ECO:0000256" key="2">
    <source>
        <dbReference type="ARBA" id="ARBA00023125"/>
    </source>
</evidence>
<keyword evidence="2 4" id="KW-0238">DNA-binding</keyword>
<keyword evidence="3" id="KW-0233">DNA recombination</keyword>
<evidence type="ECO:0000256" key="3">
    <source>
        <dbReference type="ARBA" id="ARBA00023172"/>
    </source>
</evidence>
<dbReference type="InterPro" id="IPR002104">
    <property type="entry name" value="Integrase_catalytic"/>
</dbReference>
<dbReference type="InterPro" id="IPR011010">
    <property type="entry name" value="DNA_brk_join_enz"/>
</dbReference>
<dbReference type="PANTHER" id="PTHR30349">
    <property type="entry name" value="PHAGE INTEGRASE-RELATED"/>
    <property type="match status" value="1"/>
</dbReference>